<gene>
    <name evidence="9" type="primary">hisS</name>
    <name evidence="12" type="ORF">LZ24_02862</name>
</gene>
<dbReference type="InterPro" id="IPR004154">
    <property type="entry name" value="Anticodon-bd"/>
</dbReference>
<dbReference type="PROSITE" id="PS50862">
    <property type="entry name" value="AA_TRNA_LIGASE_II"/>
    <property type="match status" value="1"/>
</dbReference>
<keyword evidence="4 9" id="KW-0547">Nucleotide-binding</keyword>
<evidence type="ECO:0000313" key="13">
    <source>
        <dbReference type="Proteomes" id="UP000318307"/>
    </source>
</evidence>
<feature type="binding site" evidence="10">
    <location>
        <position position="129"/>
    </location>
    <ligand>
        <name>L-histidine</name>
        <dbReference type="ChEBI" id="CHEBI:57595"/>
    </ligand>
</feature>
<feature type="binding site" evidence="10">
    <location>
        <begin position="80"/>
        <end position="82"/>
    </location>
    <ligand>
        <name>L-histidine</name>
        <dbReference type="ChEBI" id="CHEBI:57595"/>
    </ligand>
</feature>
<dbReference type="Gene3D" id="3.40.50.800">
    <property type="entry name" value="Anticodon-binding domain"/>
    <property type="match status" value="1"/>
</dbReference>
<evidence type="ECO:0000256" key="7">
    <source>
        <dbReference type="ARBA" id="ARBA00023146"/>
    </source>
</evidence>
<comment type="similarity">
    <text evidence="1 9">Belongs to the class-II aminoacyl-tRNA synthetase family.</text>
</comment>
<keyword evidence="9" id="KW-0963">Cytoplasm</keyword>
<keyword evidence="6 9" id="KW-0648">Protein biosynthesis</keyword>
<comment type="subcellular location">
    <subcellularLocation>
        <location evidence="9">Cytoplasm</location>
    </subcellularLocation>
</comment>
<dbReference type="EC" id="6.1.1.21" evidence="9"/>
<feature type="binding site" evidence="10">
    <location>
        <position position="111"/>
    </location>
    <ligand>
        <name>L-histidine</name>
        <dbReference type="ChEBI" id="CHEBI:57595"/>
    </ligand>
</feature>
<evidence type="ECO:0000256" key="8">
    <source>
        <dbReference type="ARBA" id="ARBA00047639"/>
    </source>
</evidence>
<keyword evidence="5 9" id="KW-0067">ATP-binding</keyword>
<dbReference type="GO" id="GO:0005737">
    <property type="term" value="C:cytoplasm"/>
    <property type="evidence" value="ECO:0007669"/>
    <property type="project" value="UniProtKB-SubCell"/>
</dbReference>
<dbReference type="InterPro" id="IPR041715">
    <property type="entry name" value="HisRS-like_core"/>
</dbReference>
<evidence type="ECO:0000256" key="9">
    <source>
        <dbReference type="HAMAP-Rule" id="MF_00127"/>
    </source>
</evidence>
<keyword evidence="3 9" id="KW-0436">Ligase</keyword>
<reference evidence="12 13" key="1">
    <citation type="submission" date="2019-07" db="EMBL/GenBank/DDBJ databases">
        <title>Genome sequencing of 100 strains of the haloalkaliphilic chemolithoautotrophic sulfur-oxidizing bacterium Thioalkalivibrio.</title>
        <authorList>
            <person name="Muyzer G."/>
        </authorList>
    </citation>
    <scope>NUCLEOTIDE SEQUENCE [LARGE SCALE GENOMIC DNA]</scope>
    <source>
        <strain evidence="12 13">ASO4-4</strain>
    </source>
</reference>
<dbReference type="GO" id="GO:0004821">
    <property type="term" value="F:histidine-tRNA ligase activity"/>
    <property type="evidence" value="ECO:0007669"/>
    <property type="project" value="UniProtKB-UniRule"/>
</dbReference>
<evidence type="ECO:0000256" key="5">
    <source>
        <dbReference type="ARBA" id="ARBA00022840"/>
    </source>
</evidence>
<dbReference type="CDD" id="cd00773">
    <property type="entry name" value="HisRS-like_core"/>
    <property type="match status" value="1"/>
</dbReference>
<proteinExistence type="inferred from homology"/>
<evidence type="ECO:0000256" key="10">
    <source>
        <dbReference type="PIRSR" id="PIRSR001549-1"/>
    </source>
</evidence>
<dbReference type="AlphaFoldDB" id="A0A562RCY4"/>
<evidence type="ECO:0000313" key="12">
    <source>
        <dbReference type="EMBL" id="TWI66905.1"/>
    </source>
</evidence>
<dbReference type="PANTHER" id="PTHR43707">
    <property type="entry name" value="HISTIDYL-TRNA SYNTHETASE"/>
    <property type="match status" value="1"/>
</dbReference>
<dbReference type="GO" id="GO:0005524">
    <property type="term" value="F:ATP binding"/>
    <property type="evidence" value="ECO:0007669"/>
    <property type="project" value="UniProtKB-UniRule"/>
</dbReference>
<dbReference type="InterPro" id="IPR004516">
    <property type="entry name" value="HisRS/HisZ"/>
</dbReference>
<feature type="binding site" evidence="10">
    <location>
        <position position="256"/>
    </location>
    <ligand>
        <name>L-histidine</name>
        <dbReference type="ChEBI" id="CHEBI:57595"/>
    </ligand>
</feature>
<dbReference type="RefSeq" id="WP_144686230.1">
    <property type="nucleotide sequence ID" value="NZ_VLLC01000029.1"/>
</dbReference>
<evidence type="ECO:0000259" key="11">
    <source>
        <dbReference type="PROSITE" id="PS50862"/>
    </source>
</evidence>
<dbReference type="InterPro" id="IPR015807">
    <property type="entry name" value="His-tRNA-ligase"/>
</dbReference>
<dbReference type="InterPro" id="IPR006195">
    <property type="entry name" value="aa-tRNA-synth_II"/>
</dbReference>
<sequence>MIQLIRGFKDILQPEASLWQHIENEARRLFESHGYREIRLPILEKTELFARSIGETTDIVEKEMYTFADRSGDHLTLRPEATASVVRAYIQHKLSGTEPIRKLYTIGPMFRRERPQKGRYRQFYQIDAEVFGISSPYADAQMILMLAKLMERLGVTGISAHINSLGCPECRPLYRENLKAFIHQHTEELCEDCLRRKDKNPLRVLDCKNESCRKAMTEAPELLDQLCTACADHFALVRRELDRRNLDYKINKRLVRGLDYYTRTAFELQTDMLGAQSAVAGGGRYDGLVKTLGGPDIPAIGFAIGFDRLVEVITQAKPPETPAPSVFFIPLGESAMEKAFDFCLQLAEKSIEADTDYSGRSLKALMKRADRLAAPFVVIMGDSELQAGEVSLKNMATGEQRPVPLDSLVEILSLEISGQEAPESGTQDP</sequence>
<keyword evidence="13" id="KW-1185">Reference proteome</keyword>
<evidence type="ECO:0000256" key="3">
    <source>
        <dbReference type="ARBA" id="ARBA00022598"/>
    </source>
</evidence>
<dbReference type="SUPFAM" id="SSF52954">
    <property type="entry name" value="Class II aaRS ABD-related"/>
    <property type="match status" value="1"/>
</dbReference>
<feature type="binding site" evidence="10">
    <location>
        <position position="125"/>
    </location>
    <ligand>
        <name>L-histidine</name>
        <dbReference type="ChEBI" id="CHEBI:57595"/>
    </ligand>
</feature>
<dbReference type="InterPro" id="IPR045864">
    <property type="entry name" value="aa-tRNA-synth_II/BPL/LPL"/>
</dbReference>
<dbReference type="InterPro" id="IPR033656">
    <property type="entry name" value="HisRS_anticodon"/>
</dbReference>
<dbReference type="NCBIfam" id="TIGR00442">
    <property type="entry name" value="hisS"/>
    <property type="match status" value="1"/>
</dbReference>
<feature type="binding site" evidence="10">
    <location>
        <begin position="260"/>
        <end position="261"/>
    </location>
    <ligand>
        <name>L-histidine</name>
        <dbReference type="ChEBI" id="CHEBI:57595"/>
    </ligand>
</feature>
<dbReference type="Gene3D" id="3.30.930.10">
    <property type="entry name" value="Bira Bifunctional Protein, Domain 2"/>
    <property type="match status" value="1"/>
</dbReference>
<evidence type="ECO:0000256" key="1">
    <source>
        <dbReference type="ARBA" id="ARBA00008226"/>
    </source>
</evidence>
<comment type="caution">
    <text evidence="12">The sequence shown here is derived from an EMBL/GenBank/DDBJ whole genome shotgun (WGS) entry which is preliminary data.</text>
</comment>
<comment type="catalytic activity">
    <reaction evidence="8 9">
        <text>tRNA(His) + L-histidine + ATP = L-histidyl-tRNA(His) + AMP + diphosphate + H(+)</text>
        <dbReference type="Rhea" id="RHEA:17313"/>
        <dbReference type="Rhea" id="RHEA-COMP:9665"/>
        <dbReference type="Rhea" id="RHEA-COMP:9689"/>
        <dbReference type="ChEBI" id="CHEBI:15378"/>
        <dbReference type="ChEBI" id="CHEBI:30616"/>
        <dbReference type="ChEBI" id="CHEBI:33019"/>
        <dbReference type="ChEBI" id="CHEBI:57595"/>
        <dbReference type="ChEBI" id="CHEBI:78442"/>
        <dbReference type="ChEBI" id="CHEBI:78527"/>
        <dbReference type="ChEBI" id="CHEBI:456215"/>
        <dbReference type="EC" id="6.1.1.21"/>
    </reaction>
</comment>
<dbReference type="InterPro" id="IPR036621">
    <property type="entry name" value="Anticodon-bd_dom_sf"/>
</dbReference>
<dbReference type="PANTHER" id="PTHR43707:SF1">
    <property type="entry name" value="HISTIDINE--TRNA LIGASE, MITOCHONDRIAL-RELATED"/>
    <property type="match status" value="1"/>
</dbReference>
<dbReference type="OrthoDB" id="9800814at2"/>
<name>A0A562RCY4_9BACT</name>
<dbReference type="GO" id="GO:0006427">
    <property type="term" value="P:histidyl-tRNA aminoacylation"/>
    <property type="evidence" value="ECO:0007669"/>
    <property type="project" value="UniProtKB-UniRule"/>
</dbReference>
<protein>
    <recommendedName>
        <fullName evidence="9">Histidine--tRNA ligase</fullName>
        <ecNumber evidence="9">6.1.1.21</ecNumber>
    </recommendedName>
    <alternativeName>
        <fullName evidence="9">Histidyl-tRNA synthetase</fullName>
        <shortName evidence="9">HisRS</shortName>
    </alternativeName>
</protein>
<dbReference type="Pfam" id="PF03129">
    <property type="entry name" value="HGTP_anticodon"/>
    <property type="match status" value="1"/>
</dbReference>
<dbReference type="CDD" id="cd00859">
    <property type="entry name" value="HisRS_anticodon"/>
    <property type="match status" value="1"/>
</dbReference>
<dbReference type="HAMAP" id="MF_00127">
    <property type="entry name" value="His_tRNA_synth"/>
    <property type="match status" value="1"/>
</dbReference>
<organism evidence="12 13">
    <name type="scientific">Desulfobotulus alkaliphilus</name>
    <dbReference type="NCBI Taxonomy" id="622671"/>
    <lineage>
        <taxon>Bacteria</taxon>
        <taxon>Pseudomonadati</taxon>
        <taxon>Thermodesulfobacteriota</taxon>
        <taxon>Desulfobacteria</taxon>
        <taxon>Desulfobacterales</taxon>
        <taxon>Desulfobacteraceae</taxon>
        <taxon>Desulfobotulus</taxon>
    </lineage>
</organism>
<dbReference type="Proteomes" id="UP000318307">
    <property type="component" value="Unassembled WGS sequence"/>
</dbReference>
<evidence type="ECO:0000256" key="4">
    <source>
        <dbReference type="ARBA" id="ARBA00022741"/>
    </source>
</evidence>
<comment type="subunit">
    <text evidence="2 9">Homodimer.</text>
</comment>
<dbReference type="PIRSF" id="PIRSF001549">
    <property type="entry name" value="His-tRNA_synth"/>
    <property type="match status" value="1"/>
</dbReference>
<dbReference type="Pfam" id="PF13393">
    <property type="entry name" value="tRNA-synt_His"/>
    <property type="match status" value="1"/>
</dbReference>
<feature type="domain" description="Aminoacyl-transfer RNA synthetases class-II family profile" evidence="11">
    <location>
        <begin position="18"/>
        <end position="330"/>
    </location>
</feature>
<keyword evidence="7 9" id="KW-0030">Aminoacyl-tRNA synthetase</keyword>
<evidence type="ECO:0000256" key="2">
    <source>
        <dbReference type="ARBA" id="ARBA00011738"/>
    </source>
</evidence>
<evidence type="ECO:0000256" key="6">
    <source>
        <dbReference type="ARBA" id="ARBA00022917"/>
    </source>
</evidence>
<dbReference type="EMBL" id="VLLC01000029">
    <property type="protein sequence ID" value="TWI66905.1"/>
    <property type="molecule type" value="Genomic_DNA"/>
</dbReference>
<dbReference type="SUPFAM" id="SSF55681">
    <property type="entry name" value="Class II aaRS and biotin synthetases"/>
    <property type="match status" value="1"/>
</dbReference>
<accession>A0A562RCY4</accession>